<dbReference type="EMBL" id="BDRX01000018">
    <property type="protein sequence ID" value="GBF90645.1"/>
    <property type="molecule type" value="Genomic_DNA"/>
</dbReference>
<feature type="chain" id="PRO_5016141251" description="beta-mannosidase" evidence="6">
    <location>
        <begin position="39"/>
        <end position="1117"/>
    </location>
</feature>
<dbReference type="InterPro" id="IPR017853">
    <property type="entry name" value="GH"/>
</dbReference>
<dbReference type="Pfam" id="PF22666">
    <property type="entry name" value="Glyco_hydro_2_N2"/>
    <property type="match status" value="1"/>
</dbReference>
<dbReference type="PANTHER" id="PTHR43730">
    <property type="entry name" value="BETA-MANNOSIDASE"/>
    <property type="match status" value="1"/>
</dbReference>
<dbReference type="GO" id="GO:0004567">
    <property type="term" value="F:beta-mannosidase activity"/>
    <property type="evidence" value="ECO:0007669"/>
    <property type="project" value="UniProtKB-EC"/>
</dbReference>
<sequence length="1117" mass="119596">MLKSPSGCRRRYGGSRGLARSVALRALSLAMLAGLASAAPEGLISVIDLTGRAAPGPWSLANANSSVAVSGVSLPAYVHQVLEEKKVIPDPLVRFNEAELAWVHNDTWTFTREFKLDAPWTGGELVLDGVDTIADVKLNGHFLGSIENEFRTHRLPVAAGTSVMRLAPQVNKLEITIKSANKEADARAAAYPHPVPSIAHVATFAGTKPFVRKAGADFGWDWGPALGPAGIFGNIYLLAAAPTAGKAPGTAKAGSYLQAALVRQLFNKDKIKLTVHAVVARPAGASSNAEPIEGTLDFSIPSLGVKVSKKLSAAEAASACKVQPGGAGGVACDVFAVVEVEKAKVELWWPAGHGAQKLYDSTVTWTPAGVPAVCDAASALDADDPVLGAASAPAATKFGCSVAKREIGFRTIELVTVSPAEGAKELAPGKPAPTGADAEGETMYIRVNGVAMFMKGANLIPFHTIRTMVTPERVNATMQGALDVHFNMLRVWGGGIYLPNDFYQMADRVGMLLWQEAMFACAHYPSDEAFLNEVRLEMREQVLRLGSHTSLAVWGGNNENEVGFVWFAESRDDPEFYRKEYVKLYFDTVGEEITKLDPETPFVDSSPANGPFYTGAKPDGTYSAPLSQQLAVKRWGDAQSPKFGDVHYYNNEDDCTAPGIVPEARMLSEFGWQSDAPWYSIKSVTPPEDWDTWAPSAQYRQRWNTNGTAIKTAQMGKVFGGLPNHSFKSAAAEQRAALYSDWIYLRQMHQSICYDFTISMMRRKMRDPARLSAGTLYWQLNDVWQGASWSSIDYELRWKPVHYALQRNYAPVQVIPFSPDSGKTVAVDVSYDESRPIPSPIQIKITVHPLEGCGKGTVVGDFTVPAGTPSGVVWSSAADALLAKRAGCSSTNCFLRVAAVEAAGTASPDRARRGPGSILGVPVGAAQFSSYFFAKFNALALPVTSLRPRDFHQIDDHTVQFTITAAGGAAIGAFWDTQPAGHFDINNAELVPCETVKVTFHSVDPVAAAEVERTLQIWTYNGALQGKQVGGMPAERAATMLESTRAMAAAEAAQGAKRGGEKAAKPAKPAKAEGEKGAKPAKPTKAEGDKAAKPAKADGKQNGGNGKDGVPRQMLRS</sequence>
<dbReference type="SUPFAM" id="SSF49785">
    <property type="entry name" value="Galactose-binding domain-like"/>
    <property type="match status" value="1"/>
</dbReference>
<dbReference type="OrthoDB" id="2866996at2759"/>
<feature type="region of interest" description="Disordered" evidence="5">
    <location>
        <begin position="1049"/>
        <end position="1117"/>
    </location>
</feature>
<dbReference type="STRING" id="307507.A0A2V0P0M9"/>
<dbReference type="InterPro" id="IPR050887">
    <property type="entry name" value="Beta-mannosidase_GH2"/>
</dbReference>
<comment type="catalytic activity">
    <reaction evidence="1">
        <text>Hydrolysis of terminal, non-reducing beta-D-mannose residues in beta-D-mannosides.</text>
        <dbReference type="EC" id="3.2.1.25"/>
    </reaction>
</comment>
<evidence type="ECO:0000313" key="9">
    <source>
        <dbReference type="Proteomes" id="UP000247498"/>
    </source>
</evidence>
<evidence type="ECO:0000256" key="3">
    <source>
        <dbReference type="ARBA" id="ARBA00022801"/>
    </source>
</evidence>
<reference evidence="8 9" key="1">
    <citation type="journal article" date="2018" name="Sci. Rep.">
        <title>Raphidocelis subcapitata (=Pseudokirchneriella subcapitata) provides an insight into genome evolution and environmental adaptations in the Sphaeropleales.</title>
        <authorList>
            <person name="Suzuki S."/>
            <person name="Yamaguchi H."/>
            <person name="Nakajima N."/>
            <person name="Kawachi M."/>
        </authorList>
    </citation>
    <scope>NUCLEOTIDE SEQUENCE [LARGE SCALE GENOMIC DNA]</scope>
    <source>
        <strain evidence="8 9">NIES-35</strain>
    </source>
</reference>
<evidence type="ECO:0000256" key="6">
    <source>
        <dbReference type="SAM" id="SignalP"/>
    </source>
</evidence>
<dbReference type="GO" id="GO:0006516">
    <property type="term" value="P:glycoprotein catabolic process"/>
    <property type="evidence" value="ECO:0007669"/>
    <property type="project" value="TreeGrafter"/>
</dbReference>
<keyword evidence="9" id="KW-1185">Reference proteome</keyword>
<gene>
    <name evidence="8" type="ORF">Rsub_03217</name>
</gene>
<evidence type="ECO:0000313" key="8">
    <source>
        <dbReference type="EMBL" id="GBF90645.1"/>
    </source>
</evidence>
<feature type="signal peptide" evidence="6">
    <location>
        <begin position="1"/>
        <end position="38"/>
    </location>
</feature>
<dbReference type="Gene3D" id="2.60.40.10">
    <property type="entry name" value="Immunoglobulins"/>
    <property type="match status" value="1"/>
</dbReference>
<keyword evidence="6" id="KW-0732">Signal</keyword>
<dbReference type="SUPFAM" id="SSF49303">
    <property type="entry name" value="beta-Galactosidase/glucuronidase domain"/>
    <property type="match status" value="1"/>
</dbReference>
<evidence type="ECO:0000256" key="2">
    <source>
        <dbReference type="ARBA" id="ARBA00012754"/>
    </source>
</evidence>
<proteinExistence type="predicted"/>
<organism evidence="8 9">
    <name type="scientific">Raphidocelis subcapitata</name>
    <dbReference type="NCBI Taxonomy" id="307507"/>
    <lineage>
        <taxon>Eukaryota</taxon>
        <taxon>Viridiplantae</taxon>
        <taxon>Chlorophyta</taxon>
        <taxon>core chlorophytes</taxon>
        <taxon>Chlorophyceae</taxon>
        <taxon>CS clade</taxon>
        <taxon>Sphaeropleales</taxon>
        <taxon>Selenastraceae</taxon>
        <taxon>Raphidocelis</taxon>
    </lineage>
</organism>
<dbReference type="Proteomes" id="UP000247498">
    <property type="component" value="Unassembled WGS sequence"/>
</dbReference>
<dbReference type="InParanoid" id="A0A2V0P0M9"/>
<protein>
    <recommendedName>
        <fullName evidence="2">beta-mannosidase</fullName>
        <ecNumber evidence="2">3.2.1.25</ecNumber>
    </recommendedName>
</protein>
<keyword evidence="3" id="KW-0378">Hydrolase</keyword>
<accession>A0A2V0P0M9</accession>
<dbReference type="AlphaFoldDB" id="A0A2V0P0M9"/>
<dbReference type="Gene3D" id="2.60.120.260">
    <property type="entry name" value="Galactose-binding domain-like"/>
    <property type="match status" value="1"/>
</dbReference>
<feature type="compositionally biased region" description="Basic and acidic residues" evidence="5">
    <location>
        <begin position="1058"/>
        <end position="1099"/>
    </location>
</feature>
<feature type="domain" description="Beta-mannosidase-like galactose-binding" evidence="7">
    <location>
        <begin position="58"/>
        <end position="232"/>
    </location>
</feature>
<keyword evidence="4" id="KW-0326">Glycosidase</keyword>
<dbReference type="InterPro" id="IPR013783">
    <property type="entry name" value="Ig-like_fold"/>
</dbReference>
<evidence type="ECO:0000259" key="7">
    <source>
        <dbReference type="Pfam" id="PF22666"/>
    </source>
</evidence>
<dbReference type="SUPFAM" id="SSF51445">
    <property type="entry name" value="(Trans)glycosidases"/>
    <property type="match status" value="1"/>
</dbReference>
<dbReference type="PANTHER" id="PTHR43730:SF1">
    <property type="entry name" value="BETA-MANNOSIDASE"/>
    <property type="match status" value="1"/>
</dbReference>
<dbReference type="InterPro" id="IPR008979">
    <property type="entry name" value="Galactose-bd-like_sf"/>
</dbReference>
<comment type="caution">
    <text evidence="8">The sequence shown here is derived from an EMBL/GenBank/DDBJ whole genome shotgun (WGS) entry which is preliminary data.</text>
</comment>
<dbReference type="InterPro" id="IPR036156">
    <property type="entry name" value="Beta-gal/glucu_dom_sf"/>
</dbReference>
<evidence type="ECO:0000256" key="5">
    <source>
        <dbReference type="SAM" id="MobiDB-lite"/>
    </source>
</evidence>
<evidence type="ECO:0000256" key="4">
    <source>
        <dbReference type="ARBA" id="ARBA00023295"/>
    </source>
</evidence>
<name>A0A2V0P0M9_9CHLO</name>
<dbReference type="EC" id="3.2.1.25" evidence="2"/>
<dbReference type="InterPro" id="IPR054593">
    <property type="entry name" value="Beta-mannosidase-like_N2"/>
</dbReference>
<evidence type="ECO:0000256" key="1">
    <source>
        <dbReference type="ARBA" id="ARBA00000829"/>
    </source>
</evidence>
<dbReference type="FunFam" id="3.20.20.80:FF:000050">
    <property type="entry name" value="Beta-mannosidase B"/>
    <property type="match status" value="1"/>
</dbReference>
<dbReference type="Gene3D" id="3.20.20.80">
    <property type="entry name" value="Glycosidases"/>
    <property type="match status" value="1"/>
</dbReference>